<sequence length="242" mass="26113">MPRSGRHFVQYSSALFDIPATPLVSVEGSGSGFPVHRIFCVGRNYVAHAQEMGNEVDREAPFYFTKPASAIVLSGATIAYPPGTKDCHHEVELVVAMGKPAFRVPVEEALGCVYGYAVGIDLTRRDLQQAAKDKQRPWDLGKAFENSAMIGALTPAERFGAPADQAIRLSINGTTRQEATLRELVWSVPEIISHLSRYYHLLPGDLIYTGTPAGVGPIAEGDLIECSIEGLSPFSVTIGPAE</sequence>
<evidence type="ECO:0000259" key="2">
    <source>
        <dbReference type="Pfam" id="PF01557"/>
    </source>
</evidence>
<name>A0ABX6QHS9_9HYPH</name>
<gene>
    <name evidence="3" type="ORF">FE840_000355</name>
</gene>
<dbReference type="Pfam" id="PF01557">
    <property type="entry name" value="FAA_hydrolase"/>
    <property type="match status" value="1"/>
</dbReference>
<keyword evidence="3" id="KW-0378">Hydrolase</keyword>
<dbReference type="EMBL" id="CP058350">
    <property type="protein sequence ID" value="QLF68133.1"/>
    <property type="molecule type" value="Genomic_DNA"/>
</dbReference>
<evidence type="ECO:0000313" key="3">
    <source>
        <dbReference type="EMBL" id="QLF68133.1"/>
    </source>
</evidence>
<dbReference type="PANTHER" id="PTHR11820">
    <property type="entry name" value="ACYLPYRUVASE"/>
    <property type="match status" value="1"/>
</dbReference>
<dbReference type="Gene3D" id="3.90.850.10">
    <property type="entry name" value="Fumarylacetoacetase-like, C-terminal domain"/>
    <property type="match status" value="1"/>
</dbReference>
<evidence type="ECO:0000256" key="1">
    <source>
        <dbReference type="ARBA" id="ARBA00022723"/>
    </source>
</evidence>
<keyword evidence="1" id="KW-0479">Metal-binding</keyword>
<accession>A0ABX6QHS9</accession>
<dbReference type="InterPro" id="IPR036663">
    <property type="entry name" value="Fumarylacetoacetase_C_sf"/>
</dbReference>
<dbReference type="InterPro" id="IPR011234">
    <property type="entry name" value="Fumarylacetoacetase-like_C"/>
</dbReference>
<dbReference type="PANTHER" id="PTHR11820:SF90">
    <property type="entry name" value="FLUTATHIONE S-TRANSFERASE"/>
    <property type="match status" value="1"/>
</dbReference>
<evidence type="ECO:0000313" key="4">
    <source>
        <dbReference type="Proteomes" id="UP000308530"/>
    </source>
</evidence>
<dbReference type="SUPFAM" id="SSF56529">
    <property type="entry name" value="FAH"/>
    <property type="match status" value="1"/>
</dbReference>
<feature type="domain" description="Fumarylacetoacetase-like C-terminal" evidence="2">
    <location>
        <begin position="38"/>
        <end position="236"/>
    </location>
</feature>
<dbReference type="GO" id="GO:0016787">
    <property type="term" value="F:hydrolase activity"/>
    <property type="evidence" value="ECO:0007669"/>
    <property type="project" value="UniProtKB-KW"/>
</dbReference>
<protein>
    <submittedName>
        <fullName evidence="3">Fumarylacetoacetate hydrolase family protein</fullName>
    </submittedName>
</protein>
<reference evidence="3 4" key="1">
    <citation type="submission" date="2020-06" db="EMBL/GenBank/DDBJ databases">
        <title>Genome sequence of Rhizobium sp strain ADMK78.</title>
        <authorList>
            <person name="Rahi P."/>
        </authorList>
    </citation>
    <scope>NUCLEOTIDE SEQUENCE [LARGE SCALE GENOMIC DNA]</scope>
    <source>
        <strain evidence="3 4">ADMK78</strain>
    </source>
</reference>
<proteinExistence type="predicted"/>
<dbReference type="Proteomes" id="UP000308530">
    <property type="component" value="Chromosome"/>
</dbReference>
<keyword evidence="4" id="KW-1185">Reference proteome</keyword>
<organism evidence="3 4">
    <name type="scientific">Peteryoungia desertarenae</name>
    <dbReference type="NCBI Taxonomy" id="1813451"/>
    <lineage>
        <taxon>Bacteria</taxon>
        <taxon>Pseudomonadati</taxon>
        <taxon>Pseudomonadota</taxon>
        <taxon>Alphaproteobacteria</taxon>
        <taxon>Hyphomicrobiales</taxon>
        <taxon>Rhizobiaceae</taxon>
        <taxon>Peteryoungia</taxon>
    </lineage>
</organism>